<evidence type="ECO:0000259" key="1">
    <source>
        <dbReference type="Pfam" id="PF10592"/>
    </source>
</evidence>
<accession>A0ABT9UPU8</accession>
<dbReference type="Pfam" id="PF22879">
    <property type="entry name" value="AIPR_N"/>
    <property type="match status" value="1"/>
</dbReference>
<feature type="domain" description="Abortive infection phage resistance protein N-terminal" evidence="2">
    <location>
        <begin position="32"/>
        <end position="179"/>
    </location>
</feature>
<evidence type="ECO:0000259" key="2">
    <source>
        <dbReference type="Pfam" id="PF22879"/>
    </source>
</evidence>
<dbReference type="EMBL" id="JAUSUF010000001">
    <property type="protein sequence ID" value="MDQ0148668.1"/>
    <property type="molecule type" value="Genomic_DNA"/>
</dbReference>
<organism evidence="3 4">
    <name type="scientific">Eubacterium multiforme</name>
    <dbReference type="NCBI Taxonomy" id="83339"/>
    <lineage>
        <taxon>Bacteria</taxon>
        <taxon>Bacillati</taxon>
        <taxon>Bacillota</taxon>
        <taxon>Clostridia</taxon>
        <taxon>Eubacteriales</taxon>
        <taxon>Eubacteriaceae</taxon>
        <taxon>Eubacterium</taxon>
    </lineage>
</organism>
<evidence type="ECO:0008006" key="5">
    <source>
        <dbReference type="Google" id="ProtNLM"/>
    </source>
</evidence>
<dbReference type="Proteomes" id="UP001228504">
    <property type="component" value="Unassembled WGS sequence"/>
</dbReference>
<comment type="caution">
    <text evidence="3">The sequence shown here is derived from an EMBL/GenBank/DDBJ whole genome shotgun (WGS) entry which is preliminary data.</text>
</comment>
<evidence type="ECO:0000313" key="4">
    <source>
        <dbReference type="Proteomes" id="UP001228504"/>
    </source>
</evidence>
<proteinExistence type="predicted"/>
<evidence type="ECO:0000313" key="3">
    <source>
        <dbReference type="EMBL" id="MDQ0148668.1"/>
    </source>
</evidence>
<keyword evidence="4" id="KW-1185">Reference proteome</keyword>
<dbReference type="RefSeq" id="WP_307482969.1">
    <property type="nucleotide sequence ID" value="NZ_JAUSUF010000001.1"/>
</dbReference>
<gene>
    <name evidence="3" type="ORF">J2S18_000585</name>
</gene>
<name>A0ABT9UPU8_9FIRM</name>
<reference evidence="3 4" key="1">
    <citation type="submission" date="2023-07" db="EMBL/GenBank/DDBJ databases">
        <title>Genomic Encyclopedia of Type Strains, Phase IV (KMG-IV): sequencing the most valuable type-strain genomes for metagenomic binning, comparative biology and taxonomic classification.</title>
        <authorList>
            <person name="Goeker M."/>
        </authorList>
    </citation>
    <scope>NUCLEOTIDE SEQUENCE [LARGE SCALE GENOMIC DNA]</scope>
    <source>
        <strain evidence="3 4">DSM 20694</strain>
    </source>
</reference>
<protein>
    <recommendedName>
        <fullName evidence="5">AIPR protein</fullName>
    </recommendedName>
</protein>
<sequence>MITPQMKEFNEELIEEVREHSLKNNISTEDAFTSIFTSYIVDTGESYLSNCNIISYQKTNEKMKINGYNYDEYFQTLTLVISDFNNRQDIKKVGKVEIKKNVRLATKFFRNCKTDYFLNIEESSDGYLIYEYIQENLKNIENIKVILLTNKESVRYIPDDIKIDNMLVKFDVWDLERICQYIYQNKIEQDLIIKFQKKYKYNLQMIKVEQENSIYDCYIGVISGYYLASIYKDEGQRLIEKNVRSFLQATGKINKGLKETLIKEPEMFMAYNNGISTVAEELIVDEQNSNEKIITIEELRNWQIVNGGQTTASIYNALQNKVSLENVSVQMKLTVIKDRDKANEIISNISKYANSQNKINMSDFSANDSYHIEMERLSRKIYVPTSSGKSNNKWFYERARGQYMVELNRQLTTGAKKQFKEMNPKKQCISKTVAAKCQMAWMKYPYIVSKGLETNFIKFSEMVKKNEIPYPNELSYISMIEKVILFQSCDKIVKELNLGGYKAQVNYYTIALLSEFHEKCVGDEQIWINQSISSQLSFVIEEIALKVWKHFMNPEVKGINVTQWCKKEECWNLLKKRYKNNVF</sequence>
<dbReference type="InterPro" id="IPR018891">
    <property type="entry name" value="AIPR_C"/>
</dbReference>
<feature type="domain" description="Abortive phage infection protein C-terminal" evidence="1">
    <location>
        <begin position="240"/>
        <end position="554"/>
    </location>
</feature>
<dbReference type="Pfam" id="PF10592">
    <property type="entry name" value="AIPR"/>
    <property type="match status" value="1"/>
</dbReference>
<dbReference type="InterPro" id="IPR055101">
    <property type="entry name" value="AIPR_N"/>
</dbReference>